<accession>A0A3E2GTR3</accession>
<gene>
    <name evidence="5" type="ORF">B7463_g11778</name>
</gene>
<dbReference type="STRING" id="5539.A0A3E2GTR3"/>
<evidence type="ECO:0000259" key="4">
    <source>
        <dbReference type="SMART" id="SM01038"/>
    </source>
</evidence>
<protein>
    <recommendedName>
        <fullName evidence="4">Beta galactosidase small chain/ domain-containing protein</fullName>
    </recommendedName>
</protein>
<keyword evidence="2" id="KW-0378">Hydrolase</keyword>
<evidence type="ECO:0000256" key="1">
    <source>
        <dbReference type="ARBA" id="ARBA00007401"/>
    </source>
</evidence>
<dbReference type="SUPFAM" id="SSF49785">
    <property type="entry name" value="Galactose-binding domain-like"/>
    <property type="match status" value="1"/>
</dbReference>
<dbReference type="Pfam" id="PF02929">
    <property type="entry name" value="Bgal_small_N"/>
    <property type="match status" value="1"/>
</dbReference>
<dbReference type="InterPro" id="IPR011013">
    <property type="entry name" value="Gal_mutarotase_sf_dom"/>
</dbReference>
<dbReference type="Pfam" id="PF16353">
    <property type="entry name" value="LacZ_4"/>
    <property type="match status" value="1"/>
</dbReference>
<dbReference type="Gene3D" id="2.60.120.260">
    <property type="entry name" value="Galactose-binding domain-like"/>
    <property type="match status" value="1"/>
</dbReference>
<dbReference type="AlphaFoldDB" id="A0A3E2GTR3"/>
<dbReference type="InterPro" id="IPR032312">
    <property type="entry name" value="LacZ_4"/>
</dbReference>
<feature type="non-terminal residue" evidence="5">
    <location>
        <position position="1"/>
    </location>
</feature>
<organism evidence="5 6">
    <name type="scientific">Scytalidium lignicola</name>
    <name type="common">Hyphomycete</name>
    <dbReference type="NCBI Taxonomy" id="5539"/>
    <lineage>
        <taxon>Eukaryota</taxon>
        <taxon>Fungi</taxon>
        <taxon>Dikarya</taxon>
        <taxon>Ascomycota</taxon>
        <taxon>Pezizomycotina</taxon>
        <taxon>Leotiomycetes</taxon>
        <taxon>Leotiomycetes incertae sedis</taxon>
        <taxon>Scytalidium</taxon>
    </lineage>
</organism>
<reference evidence="5 6" key="1">
    <citation type="submission" date="2018-05" db="EMBL/GenBank/DDBJ databases">
        <title>Draft genome sequence of Scytalidium lignicola DSM 105466, a ubiquitous saprotrophic fungus.</title>
        <authorList>
            <person name="Buettner E."/>
            <person name="Gebauer A.M."/>
            <person name="Hofrichter M."/>
            <person name="Liers C."/>
            <person name="Kellner H."/>
        </authorList>
    </citation>
    <scope>NUCLEOTIDE SEQUENCE [LARGE SCALE GENOMIC DNA]</scope>
    <source>
        <strain evidence="5 6">DSM 105466</strain>
    </source>
</reference>
<dbReference type="GO" id="GO:0005990">
    <property type="term" value="P:lactose catabolic process"/>
    <property type="evidence" value="ECO:0007669"/>
    <property type="project" value="TreeGrafter"/>
</dbReference>
<keyword evidence="3" id="KW-0326">Glycosidase</keyword>
<sequence length="927" mass="104380">MTMSASQMVNGSSRDSLSNWIEEKPDYCNLNVLQKNRLPPRSYFLPTTSLLLNGVWEFNYARSPLEAPDPKEYALVDGRMQPDTEISSPSELSGSFSMVSNINVSNHQPISPWITINVPGHWQLQGHGRPHYTNVVFPFPVCPPEVPTQNPTGTYRRSFYVPSTWDTLTQLRLRFDGVDSSFHVWLNGIFRDVHLLAFPRAGRIEDLFVQTELDEKYENAILSVSLDLHHPSGGEVSLVLRDPAKNNHVVTSIRKTCNANESSLGIEFPVSNPKKWTAETPLLDMCDELGLWVMSEADSECHGFYDAVARPLSIPEEMDYGQRKLLAFPQAAKFTSNNEEWREAYLDRMRQVIQRDKNHASVIIWSLGNEAFYGSNLKAMYDYAKSVDPGRLVHYEGDAKGLSADMFSYMYASAQRLIKLAETEGVNADGHYEKPVILCEYAHAMGNGPGGLEDYQRAFREYDRLQGGFVWEWANHGLWKKDGAKEFYAFGGDFGDVPNDGTFIMDGLCFSDHTPTPGLVELKKVIEPVRLLVESGRFFIENDYDFIGLEHIIATYKVESLGSSTIVLDSGELPIPLVRAGQRIKLAIPDHIFSYPSPDEIFLTVSFRLQSATYWADAYHEIAWWQHRISSSQKMSVSQPISQSWNKLQVDNSKAAFKITSANQLLQFDRVTGYITFWRSSGLALLESNSKASSAIKPSFWRAPTDNDVPVTPLLAMLWARCHDKPIRVICTWGYNVESTYTISSNGALAIKIYLLPTGSHPKTVPRVGLDVNLPRYLDKVSWLGPGPGESYPDKRSSQKIGIWSKSVEELQTKYEHPQENRSRVDTRWVTMLDQNEAGIKVTGEIIKDKDKDPERTFQWSAGRHTADMLEAAKHPCDLIEEDATLLKLSADGTGLGSAACGPGVAEEFVVKYREMQFSFVLEPVKV</sequence>
<dbReference type="InterPro" id="IPR017853">
    <property type="entry name" value="GH"/>
</dbReference>
<dbReference type="Pfam" id="PF02837">
    <property type="entry name" value="Glyco_hydro_2_N"/>
    <property type="match status" value="1"/>
</dbReference>
<keyword evidence="6" id="KW-1185">Reference proteome</keyword>
<dbReference type="SUPFAM" id="SSF49303">
    <property type="entry name" value="beta-Galactosidase/glucuronidase domain"/>
    <property type="match status" value="2"/>
</dbReference>
<dbReference type="OrthoDB" id="408532at2759"/>
<comment type="caution">
    <text evidence="5">The sequence shown here is derived from an EMBL/GenBank/DDBJ whole genome shotgun (WGS) entry which is preliminary data.</text>
</comment>
<name>A0A3E2GTR3_SCYLI</name>
<dbReference type="SUPFAM" id="SSF51445">
    <property type="entry name" value="(Trans)glycosidases"/>
    <property type="match status" value="1"/>
</dbReference>
<dbReference type="InterPro" id="IPR006103">
    <property type="entry name" value="Glyco_hydro_2_cat"/>
</dbReference>
<dbReference type="InterPro" id="IPR004199">
    <property type="entry name" value="B-gal_small/dom_5"/>
</dbReference>
<dbReference type="InterPro" id="IPR023232">
    <property type="entry name" value="Glyco_hydro_2_AS"/>
</dbReference>
<dbReference type="PANTHER" id="PTHR46323">
    <property type="entry name" value="BETA-GALACTOSIDASE"/>
    <property type="match status" value="1"/>
</dbReference>
<dbReference type="GO" id="GO:0030246">
    <property type="term" value="F:carbohydrate binding"/>
    <property type="evidence" value="ECO:0007669"/>
    <property type="project" value="InterPro"/>
</dbReference>
<dbReference type="InterPro" id="IPR036156">
    <property type="entry name" value="Beta-gal/glucu_dom_sf"/>
</dbReference>
<dbReference type="OMA" id="WCEASYI"/>
<evidence type="ECO:0000256" key="3">
    <source>
        <dbReference type="ARBA" id="ARBA00023295"/>
    </source>
</evidence>
<comment type="similarity">
    <text evidence="1">Belongs to the glycosyl hydrolase 2 family.</text>
</comment>
<feature type="non-terminal residue" evidence="5">
    <location>
        <position position="927"/>
    </location>
</feature>
<dbReference type="InterPro" id="IPR008979">
    <property type="entry name" value="Galactose-bd-like_sf"/>
</dbReference>
<dbReference type="SUPFAM" id="SSF74650">
    <property type="entry name" value="Galactose mutarotase-like"/>
    <property type="match status" value="1"/>
</dbReference>
<dbReference type="Proteomes" id="UP000258309">
    <property type="component" value="Unassembled WGS sequence"/>
</dbReference>
<dbReference type="Pfam" id="PF02836">
    <property type="entry name" value="Glyco_hydro_2_C"/>
    <property type="match status" value="1"/>
</dbReference>
<dbReference type="SMART" id="SM01038">
    <property type="entry name" value="Bgal_small_N"/>
    <property type="match status" value="1"/>
</dbReference>
<feature type="domain" description="Beta galactosidase small chain/" evidence="4">
    <location>
        <begin position="658"/>
        <end position="923"/>
    </location>
</feature>
<dbReference type="InterPro" id="IPR006104">
    <property type="entry name" value="Glyco_hydro_2_N"/>
</dbReference>
<dbReference type="InterPro" id="IPR014718">
    <property type="entry name" value="GH-type_carb-bd"/>
</dbReference>
<evidence type="ECO:0000313" key="5">
    <source>
        <dbReference type="EMBL" id="RFU24565.1"/>
    </source>
</evidence>
<dbReference type="GO" id="GO:0009341">
    <property type="term" value="C:beta-galactosidase complex"/>
    <property type="evidence" value="ECO:0007669"/>
    <property type="project" value="InterPro"/>
</dbReference>
<evidence type="ECO:0000313" key="6">
    <source>
        <dbReference type="Proteomes" id="UP000258309"/>
    </source>
</evidence>
<dbReference type="InterPro" id="IPR013783">
    <property type="entry name" value="Ig-like_fold"/>
</dbReference>
<dbReference type="EMBL" id="NCSJ02000431">
    <property type="protein sequence ID" value="RFU24565.1"/>
    <property type="molecule type" value="Genomic_DNA"/>
</dbReference>
<dbReference type="Gene3D" id="2.60.40.10">
    <property type="entry name" value="Immunoglobulins"/>
    <property type="match status" value="2"/>
</dbReference>
<dbReference type="GO" id="GO:0004565">
    <property type="term" value="F:beta-galactosidase activity"/>
    <property type="evidence" value="ECO:0007669"/>
    <property type="project" value="InterPro"/>
</dbReference>
<dbReference type="PANTHER" id="PTHR46323:SF1">
    <property type="entry name" value="LACTASE"/>
    <property type="match status" value="1"/>
</dbReference>
<dbReference type="PROSITE" id="PS00608">
    <property type="entry name" value="GLYCOSYL_HYDROL_F2_2"/>
    <property type="match status" value="1"/>
</dbReference>
<proteinExistence type="inferred from homology"/>
<dbReference type="Gene3D" id="3.20.20.80">
    <property type="entry name" value="Glycosidases"/>
    <property type="match status" value="1"/>
</dbReference>
<evidence type="ECO:0000256" key="2">
    <source>
        <dbReference type="ARBA" id="ARBA00022801"/>
    </source>
</evidence>
<dbReference type="Gene3D" id="2.70.98.10">
    <property type="match status" value="1"/>
</dbReference>
<dbReference type="InterPro" id="IPR050347">
    <property type="entry name" value="Bact_Beta-galactosidase"/>
</dbReference>